<dbReference type="EMBL" id="HBHQ01024176">
    <property type="protein sequence ID" value="CAD9824458.1"/>
    <property type="molecule type" value="Transcribed_RNA"/>
</dbReference>
<evidence type="ECO:0000256" key="1">
    <source>
        <dbReference type="SAM" id="MobiDB-lite"/>
    </source>
</evidence>
<protein>
    <submittedName>
        <fullName evidence="2">Uncharacterized protein</fullName>
    </submittedName>
</protein>
<gene>
    <name evidence="2" type="ORF">ASEP1449_LOCUS16292</name>
</gene>
<feature type="compositionally biased region" description="Polar residues" evidence="1">
    <location>
        <begin position="12"/>
        <end position="25"/>
    </location>
</feature>
<accession>A0A7S2XRD7</accession>
<sequence>MARKQKAKKSQESLPDVSSSGTNNVRNNSVDMLVECIWTRCGSRDEAQIIAEAVLSDALPRMENCDSDDEIISQIRSECASTLRDYFEDLTEEQSLEMIHKSIYPVRIEKEDEDHDSHDVEEPLLYDNDSENDSDGEFIGEGECELCERTIRLTRHHLIPKSTWPKLKQLFLANAQEPSELEDTFSNFPKQVNRDTIRQYLQTTCHICRPCHSMVHRIHDNKTLAESFHTVDLLLTDENVVKFCKWANKQRPGKHSIHR</sequence>
<dbReference type="PANTHER" id="PTHR37827:SF1">
    <property type="entry name" value="HNH DOMAIN-CONTAINING PROTEIN"/>
    <property type="match status" value="1"/>
</dbReference>
<dbReference type="AlphaFoldDB" id="A0A7S2XRD7"/>
<organism evidence="2">
    <name type="scientific">Attheya septentrionalis</name>
    <dbReference type="NCBI Taxonomy" id="420275"/>
    <lineage>
        <taxon>Eukaryota</taxon>
        <taxon>Sar</taxon>
        <taxon>Stramenopiles</taxon>
        <taxon>Ochrophyta</taxon>
        <taxon>Bacillariophyta</taxon>
        <taxon>Coscinodiscophyceae</taxon>
        <taxon>Chaetocerotophycidae</taxon>
        <taxon>Chaetocerotales</taxon>
        <taxon>Attheyaceae</taxon>
        <taxon>Attheya</taxon>
    </lineage>
</organism>
<reference evidence="2" key="1">
    <citation type="submission" date="2021-01" db="EMBL/GenBank/DDBJ databases">
        <authorList>
            <person name="Corre E."/>
            <person name="Pelletier E."/>
            <person name="Niang G."/>
            <person name="Scheremetjew M."/>
            <person name="Finn R."/>
            <person name="Kale V."/>
            <person name="Holt S."/>
            <person name="Cochrane G."/>
            <person name="Meng A."/>
            <person name="Brown T."/>
            <person name="Cohen L."/>
        </authorList>
    </citation>
    <scope>NUCLEOTIDE SEQUENCE</scope>
    <source>
        <strain evidence="2">CCMP2084</strain>
    </source>
</reference>
<evidence type="ECO:0000313" key="2">
    <source>
        <dbReference type="EMBL" id="CAD9824458.1"/>
    </source>
</evidence>
<dbReference type="PANTHER" id="PTHR37827">
    <property type="entry name" value="TUDOR DOMAIN-CONTAINING PROTEIN"/>
    <property type="match status" value="1"/>
</dbReference>
<proteinExistence type="predicted"/>
<name>A0A7S2XRD7_9STRA</name>
<feature type="region of interest" description="Disordered" evidence="1">
    <location>
        <begin position="1"/>
        <end position="25"/>
    </location>
</feature>